<dbReference type="Proteomes" id="UP000186104">
    <property type="component" value="Chromosome"/>
</dbReference>
<accession>A0A173LJ12</accession>
<feature type="transmembrane region" description="Helical" evidence="2">
    <location>
        <begin position="66"/>
        <end position="84"/>
    </location>
</feature>
<feature type="compositionally biased region" description="Basic residues" evidence="1">
    <location>
        <begin position="21"/>
        <end position="30"/>
    </location>
</feature>
<feature type="compositionally biased region" description="Low complexity" evidence="1">
    <location>
        <begin position="1"/>
        <end position="18"/>
    </location>
</feature>
<dbReference type="KEGG" id="dtm:BJL86_0976"/>
<evidence type="ECO:0000256" key="2">
    <source>
        <dbReference type="SAM" id="Phobius"/>
    </source>
</evidence>
<evidence type="ECO:0008006" key="5">
    <source>
        <dbReference type="Google" id="ProtNLM"/>
    </source>
</evidence>
<dbReference type="EMBL" id="CP015961">
    <property type="protein sequence ID" value="ANI91769.1"/>
    <property type="molecule type" value="Genomic_DNA"/>
</dbReference>
<protein>
    <recommendedName>
        <fullName evidence="5">DUF3017 domain-containing protein</fullName>
    </recommendedName>
</protein>
<organism evidence="3 4">
    <name type="scientific">Dietzia timorensis</name>
    <dbReference type="NCBI Taxonomy" id="499555"/>
    <lineage>
        <taxon>Bacteria</taxon>
        <taxon>Bacillati</taxon>
        <taxon>Actinomycetota</taxon>
        <taxon>Actinomycetes</taxon>
        <taxon>Mycobacteriales</taxon>
        <taxon>Dietziaceae</taxon>
        <taxon>Dietzia</taxon>
    </lineage>
</organism>
<dbReference type="STRING" id="499555.BJL86_0976"/>
<feature type="transmembrane region" description="Helical" evidence="2">
    <location>
        <begin position="96"/>
        <end position="116"/>
    </location>
</feature>
<gene>
    <name evidence="3" type="ORF">BJL86_0976</name>
</gene>
<dbReference type="AlphaFoldDB" id="A0A173LJ12"/>
<evidence type="ECO:0000313" key="4">
    <source>
        <dbReference type="Proteomes" id="UP000186104"/>
    </source>
</evidence>
<feature type="transmembrane region" description="Helical" evidence="2">
    <location>
        <begin position="42"/>
        <end position="60"/>
    </location>
</feature>
<keyword evidence="2" id="KW-0812">Transmembrane</keyword>
<dbReference type="Pfam" id="PF11222">
    <property type="entry name" value="DUF3017"/>
    <property type="match status" value="1"/>
</dbReference>
<feature type="region of interest" description="Disordered" evidence="1">
    <location>
        <begin position="1"/>
        <end position="30"/>
    </location>
</feature>
<name>A0A173LJ12_9ACTN</name>
<keyword evidence="2" id="KW-0472">Membrane</keyword>
<reference evidence="3 4" key="1">
    <citation type="submission" date="2016-06" db="EMBL/GenBank/DDBJ databases">
        <title>Complete genome sequence of a saline-alkali tolerant type strain Dietzia timorensis ID05-A0528T.</title>
        <authorList>
            <person name="Wu X."/>
        </authorList>
    </citation>
    <scope>NUCLEOTIDE SEQUENCE [LARGE SCALE GENOMIC DNA]</scope>
    <source>
        <strain evidence="3 4">ID05-A0528</strain>
    </source>
</reference>
<keyword evidence="2" id="KW-1133">Transmembrane helix</keyword>
<dbReference type="InterPro" id="IPR021385">
    <property type="entry name" value="DUF3017"/>
</dbReference>
<evidence type="ECO:0000313" key="3">
    <source>
        <dbReference type="EMBL" id="ANI91769.1"/>
    </source>
</evidence>
<sequence>MPNNSAAGSAGRSRPSSAVGPRHRAPIRRPRRFSRSRLRAEWPLAIILAGIVISLLLMVFDRWRRGAFALGVVALLAAVLRAALPHTKAGLLIVRSKAFDVAFLAVVGVLVIWLSLSVDSLGTG</sequence>
<dbReference type="RefSeq" id="WP_231887305.1">
    <property type="nucleotide sequence ID" value="NZ_CP015961.1"/>
</dbReference>
<keyword evidence="4" id="KW-1185">Reference proteome</keyword>
<evidence type="ECO:0000256" key="1">
    <source>
        <dbReference type="SAM" id="MobiDB-lite"/>
    </source>
</evidence>
<proteinExistence type="predicted"/>